<dbReference type="InterPro" id="IPR002816">
    <property type="entry name" value="TraB/PrgY/GumN_fam"/>
</dbReference>
<name>A0A432X8V4_9GAMM</name>
<accession>A0A432X8V4</accession>
<dbReference type="PANTHER" id="PTHR40590:SF1">
    <property type="entry name" value="CYTOPLASMIC PROTEIN"/>
    <property type="match status" value="1"/>
</dbReference>
<gene>
    <name evidence="1" type="ORF">CWE15_01045</name>
</gene>
<reference evidence="1 2" key="1">
    <citation type="journal article" date="2011" name="Front. Microbiol.">
        <title>Genomic signatures of strain selection and enhancement in Bacillus atrophaeus var. globigii, a historical biowarfare simulant.</title>
        <authorList>
            <person name="Gibbons H.S."/>
            <person name="Broomall S.M."/>
            <person name="McNew L.A."/>
            <person name="Daligault H."/>
            <person name="Chapman C."/>
            <person name="Bruce D."/>
            <person name="Karavis M."/>
            <person name="Krepps M."/>
            <person name="McGregor P.A."/>
            <person name="Hong C."/>
            <person name="Park K.H."/>
            <person name="Akmal A."/>
            <person name="Feldman A."/>
            <person name="Lin J.S."/>
            <person name="Chang W.E."/>
            <person name="Higgs B.W."/>
            <person name="Demirev P."/>
            <person name="Lindquist J."/>
            <person name="Liem A."/>
            <person name="Fochler E."/>
            <person name="Read T.D."/>
            <person name="Tapia R."/>
            <person name="Johnson S."/>
            <person name="Bishop-Lilly K.A."/>
            <person name="Detter C."/>
            <person name="Han C."/>
            <person name="Sozhamannan S."/>
            <person name="Rosenzweig C.N."/>
            <person name="Skowronski E.W."/>
        </authorList>
    </citation>
    <scope>NUCLEOTIDE SEQUENCE [LARGE SCALE GENOMIC DNA]</scope>
    <source>
        <strain evidence="1 2">AIT1</strain>
    </source>
</reference>
<comment type="caution">
    <text evidence="1">The sequence shown here is derived from an EMBL/GenBank/DDBJ whole genome shotgun (WGS) entry which is preliminary data.</text>
</comment>
<dbReference type="OrthoDB" id="357294at2"/>
<proteinExistence type="predicted"/>
<sequence length="292" mass="33422">MLTLATRYRKFKLAFLFSLLIPLVLPFNTRAEILYQVQLPDRSLWILGTIHLAAKSSTELSDKAKHSISTSDRLWMEITPEELNLSAEMLFEQGLHDFPYLREQLPEELWAELAALIARVGLAPSIVQRMEPWLVEYLVMVMWLQREGFKTSLGIDYQVMRYAALNSMTVSGLESAHDQVTALEKARLGVDPEQHVKEILAQFHSISQELAELERGWQEGDLDYIWQQVEQSLSAQSQRVLLEARNKLWFERLQQAVKKDEQHFVAVGAAHLAGEQGLLALFERAGALITKH</sequence>
<dbReference type="Pfam" id="PF01963">
    <property type="entry name" value="TraB_PrgY_gumN"/>
    <property type="match status" value="1"/>
</dbReference>
<evidence type="ECO:0000313" key="2">
    <source>
        <dbReference type="Proteomes" id="UP000286976"/>
    </source>
</evidence>
<protein>
    <recommendedName>
        <fullName evidence="3">TraB/GumN family protein</fullName>
    </recommendedName>
</protein>
<dbReference type="RefSeq" id="WP_126756205.1">
    <property type="nucleotide sequence ID" value="NZ_PIPQ01000001.1"/>
</dbReference>
<keyword evidence="2" id="KW-1185">Reference proteome</keyword>
<organism evidence="1 2">
    <name type="scientific">Aliidiomarina taiwanensis</name>
    <dbReference type="NCBI Taxonomy" id="946228"/>
    <lineage>
        <taxon>Bacteria</taxon>
        <taxon>Pseudomonadati</taxon>
        <taxon>Pseudomonadota</taxon>
        <taxon>Gammaproteobacteria</taxon>
        <taxon>Alteromonadales</taxon>
        <taxon>Idiomarinaceae</taxon>
        <taxon>Aliidiomarina</taxon>
    </lineage>
</organism>
<dbReference type="CDD" id="cd14789">
    <property type="entry name" value="Tiki"/>
    <property type="match status" value="1"/>
</dbReference>
<dbReference type="EMBL" id="PIPQ01000001">
    <property type="protein sequence ID" value="RUO43817.1"/>
    <property type="molecule type" value="Genomic_DNA"/>
</dbReference>
<dbReference type="AlphaFoldDB" id="A0A432X8V4"/>
<dbReference type="PANTHER" id="PTHR40590">
    <property type="entry name" value="CYTOPLASMIC PROTEIN-RELATED"/>
    <property type="match status" value="1"/>
</dbReference>
<evidence type="ECO:0000313" key="1">
    <source>
        <dbReference type="EMBL" id="RUO43817.1"/>
    </source>
</evidence>
<evidence type="ECO:0008006" key="3">
    <source>
        <dbReference type="Google" id="ProtNLM"/>
    </source>
</evidence>
<dbReference type="Proteomes" id="UP000286976">
    <property type="component" value="Unassembled WGS sequence"/>
</dbReference>
<dbReference type="InterPro" id="IPR047111">
    <property type="entry name" value="YbaP-like"/>
</dbReference>